<dbReference type="EMBL" id="AP022660">
    <property type="protein sequence ID" value="BCA52577.1"/>
    <property type="molecule type" value="Genomic_DNA"/>
</dbReference>
<evidence type="ECO:0000313" key="13">
    <source>
        <dbReference type="Proteomes" id="UP000095541"/>
    </source>
</evidence>
<evidence type="ECO:0000313" key="14">
    <source>
        <dbReference type="Proteomes" id="UP000095576"/>
    </source>
</evidence>
<dbReference type="Proteomes" id="UP000283616">
    <property type="component" value="Unassembled WGS sequence"/>
</dbReference>
<evidence type="ECO:0000313" key="4">
    <source>
        <dbReference type="EMBL" id="CUQ06755.1"/>
    </source>
</evidence>
<evidence type="ECO:0000313" key="21">
    <source>
        <dbReference type="Proteomes" id="UP001156218"/>
    </source>
</evidence>
<dbReference type="AlphaFoldDB" id="A0A0P0FWB5"/>
<dbReference type="EMBL" id="CP083680">
    <property type="protein sequence ID" value="UYU65763.1"/>
    <property type="molecule type" value="Genomic_DNA"/>
</dbReference>
<dbReference type="Proteomes" id="UP000436858">
    <property type="component" value="Unassembled WGS sequence"/>
</dbReference>
<reference evidence="16 17" key="3">
    <citation type="journal article" date="2019" name="Nat. Med.">
        <title>A library of human gut bacterial isolates paired with longitudinal multiomics data enables mechanistic microbiome research.</title>
        <authorList>
            <person name="Poyet M."/>
            <person name="Groussin M."/>
            <person name="Gibbons S.M."/>
            <person name="Avila-Pacheco J."/>
            <person name="Jiang X."/>
            <person name="Kearney S.M."/>
            <person name="Perrotta A.R."/>
            <person name="Berdy B."/>
            <person name="Zhao S."/>
            <person name="Lieberman T.D."/>
            <person name="Swanson P.K."/>
            <person name="Smith M."/>
            <person name="Roesemann S."/>
            <person name="Alexander J.E."/>
            <person name="Rich S.A."/>
            <person name="Livny J."/>
            <person name="Vlamakis H."/>
            <person name="Clish C."/>
            <person name="Bullock K."/>
            <person name="Deik A."/>
            <person name="Scott J."/>
            <person name="Pierce K.A."/>
            <person name="Xavier R.J."/>
            <person name="Alm E.J."/>
        </authorList>
    </citation>
    <scope>NUCLEOTIDE SEQUENCE [LARGE SCALE GENOMIC DNA]</scope>
    <source>
        <strain evidence="7 19">BIOML-A156</strain>
        <strain evidence="8 16">BIOML-A162</strain>
        <strain evidence="6 18">BIOML-A165</strain>
        <strain evidence="5 17">BIOML-A188</strain>
    </source>
</reference>
<reference evidence="9" key="6">
    <citation type="submission" date="2021-07" db="EMBL/GenBank/DDBJ databases">
        <title>Comparative genomics of Bacteroides fragilis group isolates reveals species-dependent resistance mechanisms and validates clinical tools for resistance prediction.</title>
        <authorList>
            <person name="Wallace M.J."/>
            <person name="Jean S."/>
            <person name="Wallace M.A."/>
            <person name="Carey-Ann B.D."/>
            <person name="Dantas G."/>
        </authorList>
    </citation>
    <scope>NUCLEOTIDE SEQUENCE</scope>
    <source>
        <strain evidence="9">BJH_160</strain>
    </source>
</reference>
<evidence type="ECO:0000313" key="19">
    <source>
        <dbReference type="Proteomes" id="UP000488521"/>
    </source>
</evidence>
<reference evidence="13 14" key="1">
    <citation type="submission" date="2015-09" db="EMBL/GenBank/DDBJ databases">
        <authorList>
            <consortium name="Pathogen Informatics"/>
        </authorList>
    </citation>
    <scope>NUCLEOTIDE SEQUENCE [LARGE SCALE GENOMIC DNA]</scope>
    <source>
        <strain evidence="3 14">2789STDY5834899</strain>
        <strain evidence="4 13">2789STDY5834945</strain>
    </source>
</reference>
<dbReference type="EMBL" id="QROV01000045">
    <property type="protein sequence ID" value="RHL52808.1"/>
    <property type="molecule type" value="Genomic_DNA"/>
</dbReference>
<proteinExistence type="predicted"/>
<evidence type="ECO:0000313" key="18">
    <source>
        <dbReference type="Proteomes" id="UP000460317"/>
    </source>
</evidence>
<gene>
    <name evidence="2" type="ORF">BatF92_45190</name>
    <name evidence="10" type="ORF">DW011_24150</name>
    <name evidence="3" type="ORF">ERS852511_01512</name>
    <name evidence="4" type="ORF">ERS852557_02625</name>
    <name evidence="7" type="ORF">GAN59_13890</name>
    <name evidence="8" type="ORF">GAN91_07680</name>
    <name evidence="6" type="ORF">GAN93_16385</name>
    <name evidence="5" type="ORF">GAO51_02700</name>
    <name evidence="9" type="ORF">K0H07_13670</name>
    <name evidence="12" type="ORF">KQP59_19050</name>
    <name evidence="11" type="ORF">KQP68_19635</name>
</gene>
<evidence type="ECO:0000313" key="11">
    <source>
        <dbReference type="EMBL" id="UYU65763.1"/>
    </source>
</evidence>
<dbReference type="Proteomes" id="UP000440614">
    <property type="component" value="Unassembled WGS sequence"/>
</dbReference>
<dbReference type="Proteomes" id="UP000460317">
    <property type="component" value="Unassembled WGS sequence"/>
</dbReference>
<evidence type="ECO:0000313" key="9">
    <source>
        <dbReference type="EMBL" id="MCE9238191.1"/>
    </source>
</evidence>
<dbReference type="EMBL" id="CZAP01000003">
    <property type="protein sequence ID" value="CUP21966.1"/>
    <property type="molecule type" value="Genomic_DNA"/>
</dbReference>
<dbReference type="EMBL" id="WCSB01000015">
    <property type="protein sequence ID" value="KAB4450524.1"/>
    <property type="molecule type" value="Genomic_DNA"/>
</dbReference>
<evidence type="ECO:0000313" key="3">
    <source>
        <dbReference type="EMBL" id="CUP21966.1"/>
    </source>
</evidence>
<evidence type="ECO:0000313" key="15">
    <source>
        <dbReference type="Proteomes" id="UP000283616"/>
    </source>
</evidence>
<dbReference type="EMBL" id="WCRY01000005">
    <property type="protein sequence ID" value="KAB4484502.1"/>
    <property type="molecule type" value="Genomic_DNA"/>
</dbReference>
<dbReference type="Proteomes" id="UP000095576">
    <property type="component" value="Unassembled WGS sequence"/>
</dbReference>
<reference evidence="2 20" key="4">
    <citation type="submission" date="2020-02" db="EMBL/GenBank/DDBJ databases">
        <title>Whole-genome sequencing and comparative analysis of the genomes of Bacteroides thetaiotaomicron and Escherichia coli isolated from a healthy resident in Vietnam.</title>
        <authorList>
            <person name="Mohsin M."/>
            <person name="Tanaka K."/>
            <person name="Kawahara R."/>
            <person name="Kondo S."/>
            <person name="Noguchi H."/>
            <person name="Motooka D."/>
            <person name="Nakamura S."/>
            <person name="Khong D.T."/>
            <person name="Nguyen T.N."/>
            <person name="Tran H.T."/>
            <person name="Yamamoto Y."/>
        </authorList>
    </citation>
    <scope>NUCLEOTIDE SEQUENCE [LARGE SCALE GENOMIC DNA]</scope>
    <source>
        <strain evidence="2 20">F9-2</strain>
    </source>
</reference>
<dbReference type="EMBL" id="CZBI01000003">
    <property type="protein sequence ID" value="CUQ06755.1"/>
    <property type="molecule type" value="Genomic_DNA"/>
</dbReference>
<evidence type="ECO:0000313" key="7">
    <source>
        <dbReference type="EMBL" id="KAB4473001.1"/>
    </source>
</evidence>
<dbReference type="Proteomes" id="UP000500882">
    <property type="component" value="Chromosome"/>
</dbReference>
<dbReference type="EMBL" id="WCSY01000002">
    <property type="protein sequence ID" value="KAB4315518.1"/>
    <property type="molecule type" value="Genomic_DNA"/>
</dbReference>
<evidence type="ECO:0000313" key="12">
    <source>
        <dbReference type="EMBL" id="UYU70356.1"/>
    </source>
</evidence>
<evidence type="ECO:0000313" key="6">
    <source>
        <dbReference type="EMBL" id="KAB4450524.1"/>
    </source>
</evidence>
<protein>
    <submittedName>
        <fullName evidence="5">DUF1266 domain-containing protein</fullName>
    </submittedName>
</protein>
<accession>A0A0P0FWB5</accession>
<dbReference type="EMBL" id="CP083681">
    <property type="protein sequence ID" value="UYU70356.1"/>
    <property type="molecule type" value="Genomic_DNA"/>
</dbReference>
<dbReference type="Proteomes" id="UP001156218">
    <property type="component" value="Chromosome"/>
</dbReference>
<sequence length="226" mass="26128">MKSHTKNLRFNHNPLNLILGTRKKQGLRIGYMEAALDGFYLNCMETGVHPEKLSKLLSDKFHCTDAISSCQLFLFLINEGDRASYSIMVPYLLSTENLNQFENTIRERFYGVDRFIQQGRNLYKFKEYIEERGEPIVWINDLERGVIGWDMAQVVGLARAAKDCGYITKEQAWEYIEQASTLCSEILRTPEEIDKSFLIGGAMKSNKIEDWEELILCYSLLRNSGE</sequence>
<dbReference type="Proteomes" id="UP000488521">
    <property type="component" value="Unassembled WGS sequence"/>
</dbReference>
<reference evidence="11 21" key="5">
    <citation type="submission" date="2021-06" db="EMBL/GenBank/DDBJ databases">
        <title>Interrogation of the integrated mobile genetic elements in gut-associated Bacteroides with a consensus prediction approach.</title>
        <authorList>
            <person name="Campbell D.E."/>
            <person name="Leigh J.R."/>
            <person name="Kim T."/>
            <person name="England W."/>
            <person name="Whitaker R.J."/>
            <person name="Degnan P.H."/>
        </authorList>
    </citation>
    <scope>NUCLEOTIDE SEQUENCE</scope>
    <source>
        <strain evidence="12">VPI-BTDOT2</strain>
        <strain evidence="11 21">WAL8669</strain>
    </source>
</reference>
<dbReference type="GeneID" id="60924442"/>
<feature type="domain" description="DUF1266" evidence="1">
    <location>
        <begin position="57"/>
        <end position="210"/>
    </location>
</feature>
<organism evidence="5 17">
    <name type="scientific">Bacteroides thetaiotaomicron</name>
    <dbReference type="NCBI Taxonomy" id="818"/>
    <lineage>
        <taxon>Bacteria</taxon>
        <taxon>Pseudomonadati</taxon>
        <taxon>Bacteroidota</taxon>
        <taxon>Bacteroidia</taxon>
        <taxon>Bacteroidales</taxon>
        <taxon>Bacteroidaceae</taxon>
        <taxon>Bacteroides</taxon>
    </lineage>
</organism>
<dbReference type="InterPro" id="IPR009677">
    <property type="entry name" value="DUF1266"/>
</dbReference>
<dbReference type="EMBL" id="JAHYQA010000007">
    <property type="protein sequence ID" value="MCE9238191.1"/>
    <property type="molecule type" value="Genomic_DNA"/>
</dbReference>
<dbReference type="RefSeq" id="WP_011108725.1">
    <property type="nucleotide sequence ID" value="NZ_AP022660.1"/>
</dbReference>
<evidence type="ECO:0000313" key="16">
    <source>
        <dbReference type="Proteomes" id="UP000436858"/>
    </source>
</evidence>
<evidence type="ECO:0000313" key="5">
    <source>
        <dbReference type="EMBL" id="KAB4315518.1"/>
    </source>
</evidence>
<dbReference type="Proteomes" id="UP001200544">
    <property type="component" value="Unassembled WGS sequence"/>
</dbReference>
<dbReference type="EMBL" id="WCRS01000009">
    <property type="protein sequence ID" value="KAB4473001.1"/>
    <property type="molecule type" value="Genomic_DNA"/>
</dbReference>
<dbReference type="PATRIC" id="fig|818.23.peg.5191"/>
<evidence type="ECO:0000259" key="1">
    <source>
        <dbReference type="Pfam" id="PF06889"/>
    </source>
</evidence>
<name>A0A0P0FWB5_BACT4</name>
<evidence type="ECO:0000313" key="2">
    <source>
        <dbReference type="EMBL" id="BCA52577.1"/>
    </source>
</evidence>
<evidence type="ECO:0000313" key="20">
    <source>
        <dbReference type="Proteomes" id="UP000500882"/>
    </source>
</evidence>
<reference evidence="10 15" key="2">
    <citation type="submission" date="2018-08" db="EMBL/GenBank/DDBJ databases">
        <title>A genome reference for cultivated species of the human gut microbiota.</title>
        <authorList>
            <person name="Zou Y."/>
            <person name="Xue W."/>
            <person name="Luo G."/>
        </authorList>
    </citation>
    <scope>NUCLEOTIDE SEQUENCE [LARGE SCALE GENOMIC DNA]</scope>
    <source>
        <strain evidence="10 15">AF37-12</strain>
    </source>
</reference>
<evidence type="ECO:0000313" key="10">
    <source>
        <dbReference type="EMBL" id="RHL52808.1"/>
    </source>
</evidence>
<dbReference type="Proteomes" id="UP001156216">
    <property type="component" value="Chromosome"/>
</dbReference>
<dbReference type="KEGG" id="btho:Btheta7330_05040"/>
<evidence type="ECO:0000313" key="8">
    <source>
        <dbReference type="EMBL" id="KAB4484502.1"/>
    </source>
</evidence>
<dbReference type="Pfam" id="PF06889">
    <property type="entry name" value="DUF1266"/>
    <property type="match status" value="1"/>
</dbReference>
<evidence type="ECO:0000313" key="17">
    <source>
        <dbReference type="Proteomes" id="UP000440614"/>
    </source>
</evidence>
<dbReference type="Proteomes" id="UP000095541">
    <property type="component" value="Unassembled WGS sequence"/>
</dbReference>